<gene>
    <name evidence="1" type="ORF">GCM10010104_50720</name>
</gene>
<evidence type="ECO:0000313" key="2">
    <source>
        <dbReference type="Proteomes" id="UP001501474"/>
    </source>
</evidence>
<comment type="caution">
    <text evidence="1">The sequence shown here is derived from an EMBL/GenBank/DDBJ whole genome shotgun (WGS) entry which is preliminary data.</text>
</comment>
<organism evidence="1 2">
    <name type="scientific">Streptomyces indiaensis</name>
    <dbReference type="NCBI Taxonomy" id="284033"/>
    <lineage>
        <taxon>Bacteria</taxon>
        <taxon>Bacillati</taxon>
        <taxon>Actinomycetota</taxon>
        <taxon>Actinomycetes</taxon>
        <taxon>Kitasatosporales</taxon>
        <taxon>Streptomycetaceae</taxon>
        <taxon>Streptomyces</taxon>
    </lineage>
</organism>
<dbReference type="Proteomes" id="UP001501474">
    <property type="component" value="Unassembled WGS sequence"/>
</dbReference>
<keyword evidence="2" id="KW-1185">Reference proteome</keyword>
<reference evidence="1 2" key="1">
    <citation type="journal article" date="2019" name="Int. J. Syst. Evol. Microbiol.">
        <title>The Global Catalogue of Microorganisms (GCM) 10K type strain sequencing project: providing services to taxonomists for standard genome sequencing and annotation.</title>
        <authorList>
            <consortium name="The Broad Institute Genomics Platform"/>
            <consortium name="The Broad Institute Genome Sequencing Center for Infectious Disease"/>
            <person name="Wu L."/>
            <person name="Ma J."/>
        </authorList>
    </citation>
    <scope>NUCLEOTIDE SEQUENCE [LARGE SCALE GENOMIC DNA]</scope>
    <source>
        <strain evidence="1 2">JCM 3053</strain>
    </source>
</reference>
<proteinExistence type="predicted"/>
<accession>A0ABN3E4I4</accession>
<protein>
    <submittedName>
        <fullName evidence="1">Uncharacterized protein</fullName>
    </submittedName>
</protein>
<dbReference type="EMBL" id="BAAART010000116">
    <property type="protein sequence ID" value="GAA2248061.1"/>
    <property type="molecule type" value="Genomic_DNA"/>
</dbReference>
<evidence type="ECO:0000313" key="1">
    <source>
        <dbReference type="EMBL" id="GAA2248061.1"/>
    </source>
</evidence>
<name>A0ABN3E4I4_9ACTN</name>
<sequence length="154" mass="16557">MLAWQLGHNASRGCPGCSATGQDSEQTVRVLSPVLAAQQDRLAGGAAADTALSGSQDPVLVTASLLPCLGSPTQFAVSHAPGHRFGAHLPTREVLLLPEEFAGCRGALHPASRLLYLKRWPMAIVGPYRPDCLLVPLKVNSSSRRWNQRVTWIR</sequence>